<evidence type="ECO:0000256" key="3">
    <source>
        <dbReference type="ARBA" id="ARBA00023002"/>
    </source>
</evidence>
<organism evidence="7 8">
    <name type="scientific">Candidatus Roizmanbacteria bacterium CG07_land_8_20_14_0_80_34_15</name>
    <dbReference type="NCBI Taxonomy" id="1974849"/>
    <lineage>
        <taxon>Bacteria</taxon>
        <taxon>Candidatus Roizmaniibacteriota</taxon>
    </lineage>
</organism>
<comment type="caution">
    <text evidence="7">The sequence shown here is derived from an EMBL/GenBank/DDBJ whole genome shotgun (WGS) entry which is preliminary data.</text>
</comment>
<evidence type="ECO:0000313" key="7">
    <source>
        <dbReference type="EMBL" id="PIU36448.1"/>
    </source>
</evidence>
<dbReference type="PROSITE" id="PS00573">
    <property type="entry name" value="PYRIDINE_REDOX_2"/>
    <property type="match status" value="1"/>
</dbReference>
<feature type="domain" description="FAD/NAD(P)-binding" evidence="6">
    <location>
        <begin position="4"/>
        <end position="343"/>
    </location>
</feature>
<protein>
    <submittedName>
        <fullName evidence="7">Thioredoxin-disulfide reductase</fullName>
    </submittedName>
</protein>
<keyword evidence="3" id="KW-0560">Oxidoreductase</keyword>
<dbReference type="InterPro" id="IPR050097">
    <property type="entry name" value="Ferredoxin-NADP_redctase_2"/>
</dbReference>
<keyword evidence="4" id="KW-1015">Disulfide bond</keyword>
<proteinExistence type="predicted"/>
<dbReference type="Proteomes" id="UP000230184">
    <property type="component" value="Unassembled WGS sequence"/>
</dbReference>
<dbReference type="PANTHER" id="PTHR48105">
    <property type="entry name" value="THIOREDOXIN REDUCTASE 1-RELATED-RELATED"/>
    <property type="match status" value="1"/>
</dbReference>
<dbReference type="SUPFAM" id="SSF51905">
    <property type="entry name" value="FAD/NAD(P)-binding domain"/>
    <property type="match status" value="1"/>
</dbReference>
<reference evidence="8" key="1">
    <citation type="submission" date="2017-09" db="EMBL/GenBank/DDBJ databases">
        <title>Depth-based differentiation of microbial function through sediment-hosted aquifers and enrichment of novel symbionts in the deep terrestrial subsurface.</title>
        <authorList>
            <person name="Probst A.J."/>
            <person name="Ladd B."/>
            <person name="Jarett J.K."/>
            <person name="Geller-Mcgrath D.E."/>
            <person name="Sieber C.M.K."/>
            <person name="Emerson J.B."/>
            <person name="Anantharaman K."/>
            <person name="Thomas B.C."/>
            <person name="Malmstrom R."/>
            <person name="Stieglmeier M."/>
            <person name="Klingl A."/>
            <person name="Woyke T."/>
            <person name="Ryan C.M."/>
            <person name="Banfield J.F."/>
        </authorList>
    </citation>
    <scope>NUCLEOTIDE SEQUENCE [LARGE SCALE GENOMIC DNA]</scope>
</reference>
<evidence type="ECO:0000256" key="4">
    <source>
        <dbReference type="ARBA" id="ARBA00023157"/>
    </source>
</evidence>
<dbReference type="InterPro" id="IPR008255">
    <property type="entry name" value="Pyr_nucl-diS_OxRdtase_2_AS"/>
</dbReference>
<keyword evidence="1" id="KW-0285">Flavoprotein</keyword>
<evidence type="ECO:0000313" key="8">
    <source>
        <dbReference type="Proteomes" id="UP000230184"/>
    </source>
</evidence>
<keyword evidence="2" id="KW-0274">FAD</keyword>
<dbReference type="InterPro" id="IPR036188">
    <property type="entry name" value="FAD/NAD-bd_sf"/>
</dbReference>
<dbReference type="AlphaFoldDB" id="A0A2M6YSF5"/>
<evidence type="ECO:0000259" key="6">
    <source>
        <dbReference type="Pfam" id="PF07992"/>
    </source>
</evidence>
<evidence type="ECO:0000256" key="2">
    <source>
        <dbReference type="ARBA" id="ARBA00022827"/>
    </source>
</evidence>
<dbReference type="InterPro" id="IPR023753">
    <property type="entry name" value="FAD/NAD-binding_dom"/>
</dbReference>
<name>A0A2M6YSF5_9BACT</name>
<dbReference type="Gene3D" id="3.50.50.60">
    <property type="entry name" value="FAD/NAD(P)-binding domain"/>
    <property type="match status" value="2"/>
</dbReference>
<gene>
    <name evidence="7" type="ORF">COT02_05985</name>
</gene>
<accession>A0A2M6YSF5</accession>
<evidence type="ECO:0000256" key="5">
    <source>
        <dbReference type="ARBA" id="ARBA00023284"/>
    </source>
</evidence>
<dbReference type="PRINTS" id="PR00469">
    <property type="entry name" value="PNDRDTASEII"/>
</dbReference>
<dbReference type="EMBL" id="PEWY01000168">
    <property type="protein sequence ID" value="PIU36448.1"/>
    <property type="molecule type" value="Genomic_DNA"/>
</dbReference>
<sequence>MVENVVIIGGGPAGLSAAIYLARADLKPLVFAGSPPGGQLTLTSEVENFPGFESILGSELIEKMRKQAIKFGARIVDENVKNVEISQSSSEVRQKFVSANSNEFQRIPTNSIIIATGAKALWLNLPSETRLRGKGVSACATCDGFFFREKTVAVVGGGDTALEEALTLTKFAKKVYIIHRRDFFKASKIMQERVKENPKIEIIWNASVEEIIGEKHVEGIKIKSDRIGQSQIESDKISKNKTDYIQLNPISSNSISQVLKVDGVFVAIGHKPDTDLFKGKVDLDEKGYILVKPVESVKSVKSVTDSTDFNRFNYQRMTSVPGVFAAGDCADPYYKQAITSAGTGVEAALEVERYLESI</sequence>
<dbReference type="PRINTS" id="PR00368">
    <property type="entry name" value="FADPNR"/>
</dbReference>
<dbReference type="GO" id="GO:0016668">
    <property type="term" value="F:oxidoreductase activity, acting on a sulfur group of donors, NAD(P) as acceptor"/>
    <property type="evidence" value="ECO:0007669"/>
    <property type="project" value="UniProtKB-ARBA"/>
</dbReference>
<keyword evidence="5" id="KW-0676">Redox-active center</keyword>
<dbReference type="Pfam" id="PF07992">
    <property type="entry name" value="Pyr_redox_2"/>
    <property type="match status" value="1"/>
</dbReference>
<evidence type="ECO:0000256" key="1">
    <source>
        <dbReference type="ARBA" id="ARBA00022630"/>
    </source>
</evidence>